<name>A0A4Y6V0Q8_SACBS</name>
<evidence type="ECO:0000313" key="2">
    <source>
        <dbReference type="Proteomes" id="UP000316968"/>
    </source>
</evidence>
<organism evidence="1 2">
    <name type="scientific">Saccharibacillus brassicae</name>
    <dbReference type="NCBI Taxonomy" id="2583377"/>
    <lineage>
        <taxon>Bacteria</taxon>
        <taxon>Bacillati</taxon>
        <taxon>Bacillota</taxon>
        <taxon>Bacilli</taxon>
        <taxon>Bacillales</taxon>
        <taxon>Paenibacillaceae</taxon>
        <taxon>Saccharibacillus</taxon>
    </lineage>
</organism>
<sequence length="123" mass="13837">MQQLFIGDISLSDGTIESVVLVEGEVRVEFRIWDGGKAWFRFAGVIGSRDRNAAGQDVESIEMQPIPAIRAAGSDPFVTELLEERRADRTAPIVRYAFIGSWTMRPILEIYAEEVDAQRMSFL</sequence>
<dbReference type="OrthoDB" id="2678667at2"/>
<accession>A0A4Y6V0Q8</accession>
<dbReference type="EMBL" id="CP041217">
    <property type="protein sequence ID" value="QDH22964.1"/>
    <property type="molecule type" value="Genomic_DNA"/>
</dbReference>
<gene>
    <name evidence="1" type="ORF">FFV09_20165</name>
</gene>
<evidence type="ECO:0000313" key="1">
    <source>
        <dbReference type="EMBL" id="QDH22964.1"/>
    </source>
</evidence>
<dbReference type="RefSeq" id="WP_141449502.1">
    <property type="nucleotide sequence ID" value="NZ_CP041217.1"/>
</dbReference>
<reference evidence="1 2" key="1">
    <citation type="submission" date="2019-06" db="EMBL/GenBank/DDBJ databases">
        <title>Saccharibacillus brassicae sp. nov., an endophytic bacterium isolated from Chinese cabbage seeds (Brassica pekinensis).</title>
        <authorList>
            <person name="Jiang L."/>
            <person name="Lee J."/>
            <person name="Kim S.W."/>
        </authorList>
    </citation>
    <scope>NUCLEOTIDE SEQUENCE [LARGE SCALE GENOMIC DNA]</scope>
    <source>
        <strain evidence="2">KCTC 43072 / ATSA2</strain>
    </source>
</reference>
<proteinExistence type="predicted"/>
<dbReference type="Proteomes" id="UP000316968">
    <property type="component" value="Chromosome"/>
</dbReference>
<protein>
    <submittedName>
        <fullName evidence="1">Uncharacterized protein</fullName>
    </submittedName>
</protein>
<dbReference type="KEGG" id="saca:FFV09_20165"/>
<dbReference type="AlphaFoldDB" id="A0A4Y6V0Q8"/>
<keyword evidence="2" id="KW-1185">Reference proteome</keyword>